<comment type="caution">
    <text evidence="2">The sequence shown here is derived from an EMBL/GenBank/DDBJ whole genome shotgun (WGS) entry which is preliminary data.</text>
</comment>
<feature type="region of interest" description="Disordered" evidence="1">
    <location>
        <begin position="90"/>
        <end position="111"/>
    </location>
</feature>
<protein>
    <submittedName>
        <fullName evidence="2">Uncharacterized protein</fullName>
    </submittedName>
</protein>
<gene>
    <name evidence="2" type="ORF">F7Q99_36755</name>
</gene>
<sequence length="111" mass="12133">MTDQPDLAALRAAAHHEIQSAARRPLPGTWRTVRFDGLTAIAPTCTTDHRGRTPILPTVEGIYDCCPQPWIRVGYPAVTQLLLALLNPDGRVTERSPHTGPLSDDPTGIWT</sequence>
<evidence type="ECO:0000313" key="3">
    <source>
        <dbReference type="Proteomes" id="UP000450000"/>
    </source>
</evidence>
<reference evidence="2 3" key="1">
    <citation type="submission" date="2019-09" db="EMBL/GenBank/DDBJ databases">
        <title>Genome Sequences of Streptomyces kaniharaensis ATCC 21070.</title>
        <authorList>
            <person name="Zhu W."/>
            <person name="De Crecy-Lagard V."/>
            <person name="Richards N.G."/>
        </authorList>
    </citation>
    <scope>NUCLEOTIDE SEQUENCE [LARGE SCALE GENOMIC DNA]</scope>
    <source>
        <strain evidence="2 3">SF-557</strain>
    </source>
</reference>
<proteinExistence type="predicted"/>
<dbReference type="RefSeq" id="WP_153470805.1">
    <property type="nucleotide sequence ID" value="NZ_WBOF01000005.1"/>
</dbReference>
<keyword evidence="3" id="KW-1185">Reference proteome</keyword>
<accession>A0A6N7L172</accession>
<dbReference type="OrthoDB" id="9850681at2"/>
<evidence type="ECO:0000256" key="1">
    <source>
        <dbReference type="SAM" id="MobiDB-lite"/>
    </source>
</evidence>
<organism evidence="2 3">
    <name type="scientific">Streptomyces kaniharaensis</name>
    <dbReference type="NCBI Taxonomy" id="212423"/>
    <lineage>
        <taxon>Bacteria</taxon>
        <taxon>Bacillati</taxon>
        <taxon>Actinomycetota</taxon>
        <taxon>Actinomycetes</taxon>
        <taxon>Kitasatosporales</taxon>
        <taxon>Streptomycetaceae</taxon>
        <taxon>Streptomyces</taxon>
    </lineage>
</organism>
<dbReference type="Proteomes" id="UP000450000">
    <property type="component" value="Unassembled WGS sequence"/>
</dbReference>
<dbReference type="AlphaFoldDB" id="A0A6N7L172"/>
<evidence type="ECO:0000313" key="2">
    <source>
        <dbReference type="EMBL" id="MQS17592.1"/>
    </source>
</evidence>
<dbReference type="EMBL" id="WBOF01000005">
    <property type="protein sequence ID" value="MQS17592.1"/>
    <property type="molecule type" value="Genomic_DNA"/>
</dbReference>
<name>A0A6N7L172_9ACTN</name>